<comment type="caution">
    <text evidence="2">The sequence shown here is derived from an EMBL/GenBank/DDBJ whole genome shotgun (WGS) entry which is preliminary data.</text>
</comment>
<evidence type="ECO:0000313" key="3">
    <source>
        <dbReference type="Proteomes" id="UP000050413"/>
    </source>
</evidence>
<reference evidence="1 4" key="2">
    <citation type="submission" date="2016-01" db="EMBL/GenBank/DDBJ databases">
        <authorList>
            <person name="Varghese N."/>
        </authorList>
    </citation>
    <scope>NUCLEOTIDE SEQUENCE [LARGE SCALE GENOMIC DNA]</scope>
    <source>
        <strain evidence="1 4">HL-91</strain>
    </source>
</reference>
<proteinExistence type="predicted"/>
<gene>
    <name evidence="1" type="ORF">Ga0058931_2547</name>
    <name evidence="2" type="ORF">HLUCCA05_00735</name>
</gene>
<dbReference type="EMBL" id="LJSG01000013">
    <property type="protein sequence ID" value="KPP91668.1"/>
    <property type="molecule type" value="Genomic_DNA"/>
</dbReference>
<keyword evidence="4" id="KW-1185">Reference proteome</keyword>
<dbReference type="Proteomes" id="UP000182045">
    <property type="component" value="Unassembled WGS sequence"/>
</dbReference>
<accession>A0A0P7WVJ3</accession>
<organism evidence="2 3">
    <name type="scientific">Roseibaca calidilacus</name>
    <dbReference type="NCBI Taxonomy" id="1666912"/>
    <lineage>
        <taxon>Bacteria</taxon>
        <taxon>Pseudomonadati</taxon>
        <taxon>Pseudomonadota</taxon>
        <taxon>Alphaproteobacteria</taxon>
        <taxon>Rhodobacterales</taxon>
        <taxon>Paracoccaceae</taxon>
        <taxon>Roseinatronobacter</taxon>
    </lineage>
</organism>
<evidence type="ECO:0000313" key="4">
    <source>
        <dbReference type="Proteomes" id="UP000182045"/>
    </source>
</evidence>
<reference evidence="2 3" key="1">
    <citation type="submission" date="2015-09" db="EMBL/GenBank/DDBJ databases">
        <title>Identification and resolution of microdiversity through metagenomic sequencing of parallel consortia.</title>
        <authorList>
            <person name="Nelson W.C."/>
            <person name="Romine M.F."/>
            <person name="Lindemann S.R."/>
        </authorList>
    </citation>
    <scope>NUCLEOTIDE SEQUENCE [LARGE SCALE GENOMIC DNA]</scope>
    <source>
        <strain evidence="2">HL-91</strain>
    </source>
</reference>
<evidence type="ECO:0000313" key="2">
    <source>
        <dbReference type="EMBL" id="KPP91668.1"/>
    </source>
</evidence>
<sequence>MELSPCHFFQQRTPRVPFVRLLLAATIFAAFWIGPNMTNARSESAAILHLACDGAPADLCGSVAQVIAERSHGRYEIRHVAPPKASPERASDLSLTVVLDGRGENWIAAHLDWQHGPDGARHSGPSMEMSVMDTTLKPRMYDRFAENLIRADAAIAALLFD</sequence>
<protein>
    <submittedName>
        <fullName evidence="2">Uncharacterized protein</fullName>
    </submittedName>
</protein>
<name>A0A0P7WVJ3_9RHOB</name>
<dbReference type="EMBL" id="FBYC01000004">
    <property type="protein sequence ID" value="CUX82722.1"/>
    <property type="molecule type" value="Genomic_DNA"/>
</dbReference>
<dbReference type="AlphaFoldDB" id="A0A0P7WVJ3"/>
<dbReference type="Proteomes" id="UP000050413">
    <property type="component" value="Unassembled WGS sequence"/>
</dbReference>
<evidence type="ECO:0000313" key="1">
    <source>
        <dbReference type="EMBL" id="CUX82722.1"/>
    </source>
</evidence>
<dbReference type="STRING" id="1666912.Ga0058931_2547"/>